<name>A0AAV4LRP9_BABCB</name>
<organism evidence="1 2">
    <name type="scientific">Babesia caballi</name>
    <dbReference type="NCBI Taxonomy" id="5871"/>
    <lineage>
        <taxon>Eukaryota</taxon>
        <taxon>Sar</taxon>
        <taxon>Alveolata</taxon>
        <taxon>Apicomplexa</taxon>
        <taxon>Aconoidasida</taxon>
        <taxon>Piroplasmida</taxon>
        <taxon>Babesiidae</taxon>
        <taxon>Babesia</taxon>
    </lineage>
</organism>
<accession>A0AAV4LRP9</accession>
<proteinExistence type="predicted"/>
<dbReference type="Proteomes" id="UP001497744">
    <property type="component" value="Unassembled WGS sequence"/>
</dbReference>
<sequence>MAEQPPPPPLYARIAHQIRQAHGDVPMSYLEFREADYKLAKERQEVVKIIGARVRDLCRYASNVRDSPAPRAELDDYVNCYGEKTYAMFSCRREADSVKRCVRHYQEELGTPASQQRIMEERLRSGESFVVPSFLKNPSGYHPPYTRAGTSPQSCSGS</sequence>
<dbReference type="AlphaFoldDB" id="A0AAV4LRP9"/>
<gene>
    <name evidence="1" type="ORF">BcabD6B2_16550</name>
</gene>
<dbReference type="EMBL" id="BPLF01000001">
    <property type="protein sequence ID" value="GIX62220.1"/>
    <property type="molecule type" value="Genomic_DNA"/>
</dbReference>
<keyword evidence="2" id="KW-1185">Reference proteome</keyword>
<evidence type="ECO:0000313" key="1">
    <source>
        <dbReference type="EMBL" id="GIX62220.1"/>
    </source>
</evidence>
<dbReference type="GeneID" id="94193701"/>
<comment type="caution">
    <text evidence="1">The sequence shown here is derived from an EMBL/GenBank/DDBJ whole genome shotgun (WGS) entry which is preliminary data.</text>
</comment>
<dbReference type="RefSeq" id="XP_067714289.1">
    <property type="nucleotide sequence ID" value="XM_067858188.1"/>
</dbReference>
<evidence type="ECO:0000313" key="2">
    <source>
        <dbReference type="Proteomes" id="UP001497744"/>
    </source>
</evidence>
<protein>
    <submittedName>
        <fullName evidence="1">CHCH domain protein, putative</fullName>
    </submittedName>
</protein>
<reference evidence="1 2" key="1">
    <citation type="submission" date="2021-06" db="EMBL/GenBank/DDBJ databases">
        <title>Genome sequence of Babesia caballi.</title>
        <authorList>
            <person name="Yamagishi J."/>
            <person name="Kidaka T."/>
            <person name="Ochi A."/>
        </authorList>
    </citation>
    <scope>NUCLEOTIDE SEQUENCE [LARGE SCALE GENOMIC DNA]</scope>
    <source>
        <strain evidence="1">USDA-D6B2</strain>
    </source>
</reference>